<dbReference type="PROSITE" id="PS00498">
    <property type="entry name" value="TYROSINASE_2"/>
    <property type="match status" value="1"/>
</dbReference>
<dbReference type="InterPro" id="IPR050316">
    <property type="entry name" value="Tyrosinase/Hemocyanin"/>
</dbReference>
<feature type="domain" description="Tyrosinase copper-binding" evidence="4">
    <location>
        <begin position="146"/>
        <end position="163"/>
    </location>
</feature>
<dbReference type="PANTHER" id="PTHR11474:SF116">
    <property type="entry name" value="TYROSINASE"/>
    <property type="match status" value="1"/>
</dbReference>
<feature type="compositionally biased region" description="Basic and acidic residues" evidence="2">
    <location>
        <begin position="71"/>
        <end position="80"/>
    </location>
</feature>
<dbReference type="GO" id="GO:0046872">
    <property type="term" value="F:metal ion binding"/>
    <property type="evidence" value="ECO:0007669"/>
    <property type="project" value="UniProtKB-KW"/>
</dbReference>
<dbReference type="Pfam" id="PF00264">
    <property type="entry name" value="Tyrosinase"/>
    <property type="match status" value="1"/>
</dbReference>
<dbReference type="GeneID" id="85319663"/>
<dbReference type="Gene3D" id="1.10.1280.10">
    <property type="entry name" value="Di-copper center containing domain from catechol oxidase"/>
    <property type="match status" value="1"/>
</dbReference>
<dbReference type="PROSITE" id="PS00497">
    <property type="entry name" value="TYROSINASE_1"/>
    <property type="match status" value="1"/>
</dbReference>
<dbReference type="EMBL" id="JAUIRO010000001">
    <property type="protein sequence ID" value="KAK0733780.1"/>
    <property type="molecule type" value="Genomic_DNA"/>
</dbReference>
<proteinExistence type="predicted"/>
<evidence type="ECO:0000313" key="7">
    <source>
        <dbReference type="Proteomes" id="UP001172101"/>
    </source>
</evidence>
<feature type="signal peptide" evidence="3">
    <location>
        <begin position="1"/>
        <end position="19"/>
    </location>
</feature>
<organism evidence="6 7">
    <name type="scientific">Lasiosphaeria miniovina</name>
    <dbReference type="NCBI Taxonomy" id="1954250"/>
    <lineage>
        <taxon>Eukaryota</taxon>
        <taxon>Fungi</taxon>
        <taxon>Dikarya</taxon>
        <taxon>Ascomycota</taxon>
        <taxon>Pezizomycotina</taxon>
        <taxon>Sordariomycetes</taxon>
        <taxon>Sordariomycetidae</taxon>
        <taxon>Sordariales</taxon>
        <taxon>Lasiosphaeriaceae</taxon>
        <taxon>Lasiosphaeria</taxon>
    </lineage>
</organism>
<dbReference type="GO" id="GO:0016491">
    <property type="term" value="F:oxidoreductase activity"/>
    <property type="evidence" value="ECO:0007669"/>
    <property type="project" value="InterPro"/>
</dbReference>
<dbReference type="PANTHER" id="PTHR11474">
    <property type="entry name" value="TYROSINASE FAMILY MEMBER"/>
    <property type="match status" value="1"/>
</dbReference>
<feature type="chain" id="PRO_5041280564" description="Tyrosinase copper-binding domain-containing protein" evidence="3">
    <location>
        <begin position="20"/>
        <end position="425"/>
    </location>
</feature>
<evidence type="ECO:0000313" key="6">
    <source>
        <dbReference type="EMBL" id="KAK0733780.1"/>
    </source>
</evidence>
<dbReference type="SUPFAM" id="SSF48056">
    <property type="entry name" value="Di-copper centre-containing domain"/>
    <property type="match status" value="1"/>
</dbReference>
<evidence type="ECO:0000259" key="5">
    <source>
        <dbReference type="PROSITE" id="PS00498"/>
    </source>
</evidence>
<dbReference type="Proteomes" id="UP001172101">
    <property type="component" value="Unassembled WGS sequence"/>
</dbReference>
<comment type="caution">
    <text evidence="6">The sequence shown here is derived from an EMBL/GenBank/DDBJ whole genome shotgun (WGS) entry which is preliminary data.</text>
</comment>
<keyword evidence="1" id="KW-0479">Metal-binding</keyword>
<name>A0AA40BGF9_9PEZI</name>
<protein>
    <recommendedName>
        <fullName evidence="4 5">Tyrosinase copper-binding domain-containing protein</fullName>
    </recommendedName>
</protein>
<accession>A0AA40BGF9</accession>
<dbReference type="AlphaFoldDB" id="A0AA40BGF9"/>
<keyword evidence="3" id="KW-0732">Signal</keyword>
<evidence type="ECO:0000259" key="4">
    <source>
        <dbReference type="PROSITE" id="PS00497"/>
    </source>
</evidence>
<evidence type="ECO:0000256" key="1">
    <source>
        <dbReference type="ARBA" id="ARBA00022723"/>
    </source>
</evidence>
<feature type="domain" description="Tyrosinase copper-binding" evidence="5">
    <location>
        <begin position="344"/>
        <end position="355"/>
    </location>
</feature>
<evidence type="ECO:0000256" key="2">
    <source>
        <dbReference type="SAM" id="MobiDB-lite"/>
    </source>
</evidence>
<reference evidence="6" key="1">
    <citation type="submission" date="2023-06" db="EMBL/GenBank/DDBJ databases">
        <title>Genome-scale phylogeny and comparative genomics of the fungal order Sordariales.</title>
        <authorList>
            <consortium name="Lawrence Berkeley National Laboratory"/>
            <person name="Hensen N."/>
            <person name="Bonometti L."/>
            <person name="Westerberg I."/>
            <person name="Brannstrom I.O."/>
            <person name="Guillou S."/>
            <person name="Cros-Aarteil S."/>
            <person name="Calhoun S."/>
            <person name="Haridas S."/>
            <person name="Kuo A."/>
            <person name="Mondo S."/>
            <person name="Pangilinan J."/>
            <person name="Riley R."/>
            <person name="LaButti K."/>
            <person name="Andreopoulos B."/>
            <person name="Lipzen A."/>
            <person name="Chen C."/>
            <person name="Yanf M."/>
            <person name="Daum C."/>
            <person name="Ng V."/>
            <person name="Clum A."/>
            <person name="Steindorff A."/>
            <person name="Ohm R."/>
            <person name="Martin F."/>
            <person name="Silar P."/>
            <person name="Natvig D."/>
            <person name="Lalanne C."/>
            <person name="Gautier V."/>
            <person name="Ament-velasquez S.L."/>
            <person name="Kruys A."/>
            <person name="Hutchinson M.I."/>
            <person name="Powell A.J."/>
            <person name="Barry K."/>
            <person name="Miller A.N."/>
            <person name="Grigoriev I.V."/>
            <person name="Debuchy R."/>
            <person name="Gladieux P."/>
            <person name="Thoren M.H."/>
            <person name="Johannesson H."/>
        </authorList>
    </citation>
    <scope>NUCLEOTIDE SEQUENCE</scope>
    <source>
        <strain evidence="6">SMH2392-1A</strain>
    </source>
</reference>
<dbReference type="InterPro" id="IPR008922">
    <property type="entry name" value="Di-copper_centre_dom_sf"/>
</dbReference>
<evidence type="ECO:0000256" key="3">
    <source>
        <dbReference type="SAM" id="SignalP"/>
    </source>
</evidence>
<dbReference type="RefSeq" id="XP_060302657.1">
    <property type="nucleotide sequence ID" value="XM_060436393.1"/>
</dbReference>
<dbReference type="PRINTS" id="PR00092">
    <property type="entry name" value="TYROSINASE"/>
</dbReference>
<sequence>MRATCLAVLALQAASAVLGSPVPQDQEDGSSLVVTSDPAVDLEQLQTLAAEALQKAQEGVSEDEAARKKRGDTSVDKRSDPPCTLLNLKIRREWGALSKAERTSYINAVKCLQSKPAKTPAQLAPGAKTRFDDFVATHINQTLEIHYTGNFLSWHRYYVWIYEQALQQECGYKGTQPYWDWAKTAVTGLESSPIFDGSATSMSGNGAKIDNQPDIVLGASTGLPPVYLPAGTGGGCVTSGPFKDMSVNLGPVALDLPGGTSAGNPAGALAYNPRCLKRDLTTKINQKYANATAILSNILNPKTVEAFQMQMQGIPGSGNIGIHGGGHYSLGGDPGRDVFTSPGDPAFYLLHGMIDRTWWMWQSLSPITRQFTSSAISGTNTFMNSPASPNTTLTDFIDLGFSGGPNRQIKDVLSTVSGPFCYVYI</sequence>
<dbReference type="InterPro" id="IPR002227">
    <property type="entry name" value="Tyrosinase_Cu-bd"/>
</dbReference>
<gene>
    <name evidence="6" type="ORF">B0T26DRAFT_631881</name>
</gene>
<keyword evidence="7" id="KW-1185">Reference proteome</keyword>
<feature type="region of interest" description="Disordered" evidence="2">
    <location>
        <begin position="54"/>
        <end position="80"/>
    </location>
</feature>